<dbReference type="EC" id="2.7.11.25" evidence="3"/>
<gene>
    <name evidence="24" type="primary">LOC107676554</name>
</gene>
<dbReference type="PANTHER" id="PTHR44329">
    <property type="entry name" value="SERINE/THREONINE-PROTEIN KINASE TNNI3K-RELATED"/>
    <property type="match status" value="1"/>
</dbReference>
<dbReference type="Gene3D" id="1.10.510.10">
    <property type="entry name" value="Transferase(Phosphotransferase) domain 1"/>
    <property type="match status" value="1"/>
</dbReference>
<dbReference type="FunFam" id="1.10.510.10:FF:000076">
    <property type="entry name" value="Mitogen-activated protein kinase kinase kinase"/>
    <property type="match status" value="1"/>
</dbReference>
<feature type="compositionally biased region" description="Polar residues" evidence="21">
    <location>
        <begin position="521"/>
        <end position="531"/>
    </location>
</feature>
<dbReference type="SMART" id="SM00220">
    <property type="entry name" value="S_TKc"/>
    <property type="match status" value="1"/>
</dbReference>
<feature type="domain" description="Protein kinase" evidence="23">
    <location>
        <begin position="125"/>
        <end position="387"/>
    </location>
</feature>
<dbReference type="InterPro" id="IPR008271">
    <property type="entry name" value="Ser/Thr_kinase_AS"/>
</dbReference>
<evidence type="ECO:0000259" key="22">
    <source>
        <dbReference type="PROSITE" id="PS50002"/>
    </source>
</evidence>
<dbReference type="Proteomes" id="UP000472260">
    <property type="component" value="Unassembled WGS sequence"/>
</dbReference>
<evidence type="ECO:0000256" key="14">
    <source>
        <dbReference type="ARBA" id="ARBA00053407"/>
    </source>
</evidence>
<evidence type="ECO:0000256" key="2">
    <source>
        <dbReference type="ARBA" id="ARBA00006529"/>
    </source>
</evidence>
<dbReference type="PRINTS" id="PR00452">
    <property type="entry name" value="SH3DOMAIN"/>
</dbReference>
<dbReference type="FunFam" id="3.30.200.20:FF:000085">
    <property type="entry name" value="Mitogen-activated protein kinase kinase kinase"/>
    <property type="match status" value="1"/>
</dbReference>
<evidence type="ECO:0000256" key="6">
    <source>
        <dbReference type="ARBA" id="ARBA00022553"/>
    </source>
</evidence>
<dbReference type="PANTHER" id="PTHR44329:SF30">
    <property type="entry name" value="MITOGEN-ACTIVATED PROTEIN KINASE KINASE KINASE 21"/>
    <property type="match status" value="1"/>
</dbReference>
<dbReference type="InterPro" id="IPR051681">
    <property type="entry name" value="Ser/Thr_Kinases-Pseudokinases"/>
</dbReference>
<organism evidence="24 25">
    <name type="scientific">Sinocyclocheilus anshuiensis</name>
    <dbReference type="NCBI Taxonomy" id="1608454"/>
    <lineage>
        <taxon>Eukaryota</taxon>
        <taxon>Metazoa</taxon>
        <taxon>Chordata</taxon>
        <taxon>Craniata</taxon>
        <taxon>Vertebrata</taxon>
        <taxon>Euteleostomi</taxon>
        <taxon>Actinopterygii</taxon>
        <taxon>Neopterygii</taxon>
        <taxon>Teleostei</taxon>
        <taxon>Ostariophysi</taxon>
        <taxon>Cypriniformes</taxon>
        <taxon>Cyprinidae</taxon>
        <taxon>Cyprininae</taxon>
        <taxon>Sinocyclocheilus</taxon>
    </lineage>
</organism>
<comment type="function">
    <text evidence="14">Negative regulator of TLR4 signaling. Does not activate JNK1/MAPK8 pathway, p38/MAPK14, nor ERK2/MAPK1 pathways.</text>
</comment>
<dbReference type="PROSITE" id="PS00107">
    <property type="entry name" value="PROTEIN_KINASE_ATP"/>
    <property type="match status" value="1"/>
</dbReference>
<feature type="region of interest" description="Disordered" evidence="21">
    <location>
        <begin position="501"/>
        <end position="531"/>
    </location>
</feature>
<comment type="catalytic activity">
    <reaction evidence="13">
        <text>L-seryl-[protein] + ATP = O-phospho-L-seryl-[protein] + ADP + H(+)</text>
        <dbReference type="Rhea" id="RHEA:17989"/>
        <dbReference type="Rhea" id="RHEA-COMP:9863"/>
        <dbReference type="Rhea" id="RHEA-COMP:11604"/>
        <dbReference type="ChEBI" id="CHEBI:15378"/>
        <dbReference type="ChEBI" id="CHEBI:29999"/>
        <dbReference type="ChEBI" id="CHEBI:30616"/>
        <dbReference type="ChEBI" id="CHEBI:83421"/>
        <dbReference type="ChEBI" id="CHEBI:456216"/>
        <dbReference type="EC" id="2.7.11.25"/>
    </reaction>
</comment>
<dbReference type="InterPro" id="IPR001452">
    <property type="entry name" value="SH3_domain"/>
</dbReference>
<evidence type="ECO:0000256" key="11">
    <source>
        <dbReference type="ARBA" id="ARBA00022840"/>
    </source>
</evidence>
<comment type="subunit">
    <text evidence="15">Homodimer. Interacts with TLR4.</text>
</comment>
<evidence type="ECO:0000256" key="16">
    <source>
        <dbReference type="ARBA" id="ARBA00069019"/>
    </source>
</evidence>
<protein>
    <recommendedName>
        <fullName evidence="16">Mitogen-activated protein kinase kinase kinase 21</fullName>
        <ecNumber evidence="3">2.7.11.25</ecNumber>
    </recommendedName>
    <alternativeName>
        <fullName evidence="18">Mitogen-activated protein kinase kinase kinase MLK4</fullName>
    </alternativeName>
    <alternativeName>
        <fullName evidence="17">Mixed lineage kinase 4</fullName>
    </alternativeName>
</protein>
<dbReference type="CDD" id="cd12059">
    <property type="entry name" value="SH3_MLK1-3"/>
    <property type="match status" value="1"/>
</dbReference>
<keyword evidence="4 19" id="KW-0728">SH3 domain</keyword>
<evidence type="ECO:0000256" key="13">
    <source>
        <dbReference type="ARBA" id="ARBA00048329"/>
    </source>
</evidence>
<reference evidence="24" key="2">
    <citation type="submission" date="2025-09" db="UniProtKB">
        <authorList>
            <consortium name="Ensembl"/>
        </authorList>
    </citation>
    <scope>IDENTIFICATION</scope>
</reference>
<evidence type="ECO:0000256" key="7">
    <source>
        <dbReference type="ARBA" id="ARBA00022679"/>
    </source>
</evidence>
<dbReference type="PROSITE" id="PS50011">
    <property type="entry name" value="PROTEIN_KINASE_DOM"/>
    <property type="match status" value="1"/>
</dbReference>
<sequence>MDVPQAVFPNGEGRMSLQDHVWMESSNSEVWAHSVPVCPRSLWTAVFDYEASGEDELSLRRGDVVEVLSKDAAISGDEGWWTGKINHRVGIFPSNYVTYQPVIYRAVGDRESDPSAPVRIPFSELVLQEIIGVGGFGKVYRGTWKDQEVAVKAARQDPDEDIKATADSVKQEAKLFSMLQHPNIIKLEGVCLEEPNLCLVMEYARGGTLNRALTGRRIPPHILVNWAVQIARGMQYLHEEAVVPIIHRDLKSSNILLLEKIENDDIGRKTLKITDFGLAREWHKTTKMSAAGTYSWMAPEVIKSSLFSKGSDVWSYGVLLWELLTGEVPYRGIDGLAVAYGVAVNKLTLPIPSTCPEPFAKLMEECWEQDPHIRPSFASILEQLTAIEEAVMATMPQDSFHSMQEDWRVEIQEMFDELRTKEKVNYLSMCFTEKKNDLVFKKPFSKRYIWKKGGRLIIRVVLYSVTLDESNRTWGRSTNYKPEEFEDVKKGFKKKGCTWGPSSVQTKEGANCTERVRPLSDGSSPLSTSLMKAQKSVPLAALFAEQGTNKDEVCSADGSDNKPKQLKFPNQVYIDLPLWKDEQGESQRPAGGGESQEDPTTSTSSTSTTPQHTPTNSLKCTTTRRRTDAVLYGCASILASVAFGFDLWEVCKGAANEEPEPREEKKKREGLFQRATRFRRSTSPPGDRSRKDEVTAGPVNLLAMSSISECNSTKCLLQSDFEGSGYNPLNETPASNSQTHQHTGTSDVLPSAPVQDHTSGSNSRLRRKKSSPAVCQTINGNSNFQASPPDSSTTSLKKKADREPAQEKQASGESVSRPRPLSLRSKPHSWALLKSRNKSYSLGHYSGEKSAQNLDMVLPSEVKMGCSLLDMDTEGQKRDCTVPLCRIQSTPSRPSVFELEKKFLS</sequence>
<evidence type="ECO:0000256" key="12">
    <source>
        <dbReference type="ARBA" id="ARBA00047559"/>
    </source>
</evidence>
<evidence type="ECO:0000256" key="19">
    <source>
        <dbReference type="PROSITE-ProRule" id="PRU00192"/>
    </source>
</evidence>
<dbReference type="Ensembl" id="ENSSANT00000015180.1">
    <property type="protein sequence ID" value="ENSSANP00000014234.1"/>
    <property type="gene ID" value="ENSSANG00000007545.1"/>
</dbReference>
<dbReference type="GO" id="GO:0005524">
    <property type="term" value="F:ATP binding"/>
    <property type="evidence" value="ECO:0007669"/>
    <property type="project" value="UniProtKB-UniRule"/>
</dbReference>
<keyword evidence="9 20" id="KW-0547">Nucleotide-binding</keyword>
<dbReference type="CDD" id="cd14146">
    <property type="entry name" value="STKc_MLK4"/>
    <property type="match status" value="1"/>
</dbReference>
<dbReference type="Gene3D" id="3.30.200.20">
    <property type="entry name" value="Phosphorylase Kinase, domain 1"/>
    <property type="match status" value="1"/>
</dbReference>
<dbReference type="PROSITE" id="PS00108">
    <property type="entry name" value="PROTEIN_KINASE_ST"/>
    <property type="match status" value="1"/>
</dbReference>
<keyword evidence="25" id="KW-1185">Reference proteome</keyword>
<keyword evidence="8" id="KW-0677">Repeat</keyword>
<evidence type="ECO:0000256" key="5">
    <source>
        <dbReference type="ARBA" id="ARBA00022527"/>
    </source>
</evidence>
<dbReference type="InterPro" id="IPR001245">
    <property type="entry name" value="Ser-Thr/Tyr_kinase_cat_dom"/>
</dbReference>
<dbReference type="Gene3D" id="2.30.30.40">
    <property type="entry name" value="SH3 Domains"/>
    <property type="match status" value="1"/>
</dbReference>
<dbReference type="InterPro" id="IPR011009">
    <property type="entry name" value="Kinase-like_dom_sf"/>
</dbReference>
<dbReference type="Pfam" id="PF14604">
    <property type="entry name" value="SH3_9"/>
    <property type="match status" value="1"/>
</dbReference>
<feature type="compositionally biased region" description="Low complexity" evidence="21">
    <location>
        <begin position="599"/>
        <end position="617"/>
    </location>
</feature>
<dbReference type="AlphaFoldDB" id="A0A671L2R1"/>
<dbReference type="SUPFAM" id="SSF50044">
    <property type="entry name" value="SH3-domain"/>
    <property type="match status" value="1"/>
</dbReference>
<comment type="similarity">
    <text evidence="2">Belongs to the protein kinase superfamily. STE Ser/Thr protein kinase family. MAP kinase kinase kinase subfamily.</text>
</comment>
<keyword evidence="7" id="KW-0808">Transferase</keyword>
<dbReference type="FunFam" id="2.30.30.40:FF:000169">
    <property type="entry name" value="Mitogen-activated protein kinase kinase kinase"/>
    <property type="match status" value="1"/>
</dbReference>
<evidence type="ECO:0000256" key="20">
    <source>
        <dbReference type="PROSITE-ProRule" id="PRU10141"/>
    </source>
</evidence>
<evidence type="ECO:0000256" key="1">
    <source>
        <dbReference type="ARBA" id="ARBA00001946"/>
    </source>
</evidence>
<comment type="catalytic activity">
    <reaction evidence="12">
        <text>L-threonyl-[protein] + ATP = O-phospho-L-threonyl-[protein] + ADP + H(+)</text>
        <dbReference type="Rhea" id="RHEA:46608"/>
        <dbReference type="Rhea" id="RHEA-COMP:11060"/>
        <dbReference type="Rhea" id="RHEA-COMP:11605"/>
        <dbReference type="ChEBI" id="CHEBI:15378"/>
        <dbReference type="ChEBI" id="CHEBI:30013"/>
        <dbReference type="ChEBI" id="CHEBI:30616"/>
        <dbReference type="ChEBI" id="CHEBI:61977"/>
        <dbReference type="ChEBI" id="CHEBI:456216"/>
        <dbReference type="EC" id="2.7.11.25"/>
    </reaction>
</comment>
<feature type="binding site" evidence="20">
    <location>
        <position position="152"/>
    </location>
    <ligand>
        <name>ATP</name>
        <dbReference type="ChEBI" id="CHEBI:30616"/>
    </ligand>
</feature>
<keyword evidence="10" id="KW-0418">Kinase</keyword>
<evidence type="ECO:0000256" key="9">
    <source>
        <dbReference type="ARBA" id="ARBA00022741"/>
    </source>
</evidence>
<keyword evidence="6" id="KW-0597">Phosphoprotein</keyword>
<dbReference type="InterPro" id="IPR036028">
    <property type="entry name" value="SH3-like_dom_sf"/>
</dbReference>
<feature type="domain" description="SH3" evidence="22">
    <location>
        <begin position="38"/>
        <end position="102"/>
    </location>
</feature>
<proteinExistence type="inferred from homology"/>
<evidence type="ECO:0000256" key="15">
    <source>
        <dbReference type="ARBA" id="ARBA00065138"/>
    </source>
</evidence>
<feature type="compositionally biased region" description="Basic and acidic residues" evidence="21">
    <location>
        <begin position="662"/>
        <end position="671"/>
    </location>
</feature>
<comment type="cofactor">
    <cofactor evidence="1">
        <name>Mg(2+)</name>
        <dbReference type="ChEBI" id="CHEBI:18420"/>
    </cofactor>
</comment>
<feature type="region of interest" description="Disordered" evidence="21">
    <location>
        <begin position="583"/>
        <end position="620"/>
    </location>
</feature>
<dbReference type="InterPro" id="IPR000719">
    <property type="entry name" value="Prot_kinase_dom"/>
</dbReference>
<evidence type="ECO:0000256" key="4">
    <source>
        <dbReference type="ARBA" id="ARBA00022443"/>
    </source>
</evidence>
<evidence type="ECO:0000256" key="21">
    <source>
        <dbReference type="SAM" id="MobiDB-lite"/>
    </source>
</evidence>
<feature type="compositionally biased region" description="Polar residues" evidence="21">
    <location>
        <begin position="773"/>
        <end position="795"/>
    </location>
</feature>
<evidence type="ECO:0000313" key="24">
    <source>
        <dbReference type="Ensembl" id="ENSSANP00000014234.1"/>
    </source>
</evidence>
<dbReference type="InterPro" id="IPR035779">
    <property type="entry name" value="MLK1-3_SH3"/>
</dbReference>
<feature type="region of interest" description="Disordered" evidence="21">
    <location>
        <begin position="656"/>
        <end position="696"/>
    </location>
</feature>
<dbReference type="Pfam" id="PF07714">
    <property type="entry name" value="PK_Tyr_Ser-Thr"/>
    <property type="match status" value="1"/>
</dbReference>
<evidence type="ECO:0000256" key="10">
    <source>
        <dbReference type="ARBA" id="ARBA00022777"/>
    </source>
</evidence>
<name>A0A671L2R1_9TELE</name>
<dbReference type="GO" id="GO:0004706">
    <property type="term" value="F:JUN kinase kinase kinase activity"/>
    <property type="evidence" value="ECO:0007669"/>
    <property type="project" value="TreeGrafter"/>
</dbReference>
<evidence type="ECO:0000313" key="25">
    <source>
        <dbReference type="Proteomes" id="UP000472260"/>
    </source>
</evidence>
<reference evidence="24" key="1">
    <citation type="submission" date="2025-08" db="UniProtKB">
        <authorList>
            <consortium name="Ensembl"/>
        </authorList>
    </citation>
    <scope>IDENTIFICATION</scope>
</reference>
<dbReference type="PRINTS" id="PR00109">
    <property type="entry name" value="TYRKINASE"/>
</dbReference>
<keyword evidence="5" id="KW-0723">Serine/threonine-protein kinase</keyword>
<dbReference type="PROSITE" id="PS50002">
    <property type="entry name" value="SH3"/>
    <property type="match status" value="1"/>
</dbReference>
<feature type="region of interest" description="Disordered" evidence="21">
    <location>
        <begin position="726"/>
        <end position="827"/>
    </location>
</feature>
<accession>A0A671L2R1</accession>
<evidence type="ECO:0000256" key="18">
    <source>
        <dbReference type="ARBA" id="ARBA00078274"/>
    </source>
</evidence>
<dbReference type="InterPro" id="IPR017441">
    <property type="entry name" value="Protein_kinase_ATP_BS"/>
</dbReference>
<evidence type="ECO:0000256" key="3">
    <source>
        <dbReference type="ARBA" id="ARBA00012406"/>
    </source>
</evidence>
<keyword evidence="11 20" id="KW-0067">ATP-binding</keyword>
<evidence type="ECO:0000256" key="8">
    <source>
        <dbReference type="ARBA" id="ARBA00022737"/>
    </source>
</evidence>
<dbReference type="SMART" id="SM00326">
    <property type="entry name" value="SH3"/>
    <property type="match status" value="1"/>
</dbReference>
<dbReference type="SUPFAM" id="SSF56112">
    <property type="entry name" value="Protein kinase-like (PK-like)"/>
    <property type="match status" value="1"/>
</dbReference>
<feature type="compositionally biased region" description="Polar residues" evidence="21">
    <location>
        <begin position="727"/>
        <end position="748"/>
    </location>
</feature>
<evidence type="ECO:0000259" key="23">
    <source>
        <dbReference type="PROSITE" id="PS50011"/>
    </source>
</evidence>
<evidence type="ECO:0000256" key="17">
    <source>
        <dbReference type="ARBA" id="ARBA00076612"/>
    </source>
</evidence>